<dbReference type="InterPro" id="IPR054297">
    <property type="entry name" value="DUF7033"/>
</dbReference>
<dbReference type="Pfam" id="PF01522">
    <property type="entry name" value="Polysacc_deac_1"/>
    <property type="match status" value="1"/>
</dbReference>
<dbReference type="AlphaFoldDB" id="A0A399SD22"/>
<name>A0A399SD22_9BACT</name>
<evidence type="ECO:0000259" key="2">
    <source>
        <dbReference type="Pfam" id="PF23019"/>
    </source>
</evidence>
<dbReference type="RefSeq" id="WP_119431720.1">
    <property type="nucleotide sequence ID" value="NZ_QWGE01000002.1"/>
</dbReference>
<sequence length="446" mass="51704">MYIQQYILHHFYQVYPAAQQLDLKYGTDNGAKVSIKKYIGSFFEKKRPRPQQVVWKEWKGENLPFFFDTDTDQEIVTYGPDGTASINYDIIASAFYLLSGWQEFYGPERDKFKRYTYKASVQAKYGFITKPVVNYYFDILRDVLENVYHKDLSYDRWGNNSFATCLTCDVDRLQSGWKVAGKQLMQQGRFFEVTKLWLQKGIGRDAWNNLPDVMQTAEKYGAKATFFFLPSNQRFNGHPNADYDLTKLKYQELAQRVADQGHEVALHGSFGTTNDLVQLKSDRAKLPLQAQGNRFHYLCYQPETTPLVLEQSNLKYDSTLGFAEHIGFRNSYCHPFYPFNFKNRRAHTFIELPLLLMDTTLYNPNYMNLKPVEALQHLQSVVAEVQKFNGLFTLLWHNENFSKYTEAVAESGGMTWLGLVGELLQQLKDAGTRFYTCAKAAEKARA</sequence>
<dbReference type="InterPro" id="IPR011330">
    <property type="entry name" value="Glyco_hydro/deAcase_b/a-brl"/>
</dbReference>
<dbReference type="SUPFAM" id="SSF88713">
    <property type="entry name" value="Glycoside hydrolase/deacetylase"/>
    <property type="match status" value="1"/>
</dbReference>
<proteinExistence type="predicted"/>
<keyword evidence="4" id="KW-1185">Reference proteome</keyword>
<feature type="domain" description="DUF7033" evidence="2">
    <location>
        <begin position="86"/>
        <end position="173"/>
    </location>
</feature>
<dbReference type="Pfam" id="PF23019">
    <property type="entry name" value="DUF7033"/>
    <property type="match status" value="1"/>
</dbReference>
<accession>A0A399SD22</accession>
<dbReference type="OrthoDB" id="5573484at2"/>
<dbReference type="GO" id="GO:0005975">
    <property type="term" value="P:carbohydrate metabolic process"/>
    <property type="evidence" value="ECO:0007669"/>
    <property type="project" value="InterPro"/>
</dbReference>
<dbReference type="Gene3D" id="3.20.20.370">
    <property type="entry name" value="Glycoside hydrolase/deacetylase"/>
    <property type="match status" value="1"/>
</dbReference>
<feature type="domain" description="NodB homology" evidence="1">
    <location>
        <begin position="208"/>
        <end position="268"/>
    </location>
</feature>
<dbReference type="CDD" id="cd10931">
    <property type="entry name" value="CE4_u7"/>
    <property type="match status" value="1"/>
</dbReference>
<evidence type="ECO:0000313" key="4">
    <source>
        <dbReference type="Proteomes" id="UP000266005"/>
    </source>
</evidence>
<dbReference type="InterPro" id="IPR002509">
    <property type="entry name" value="NODB_dom"/>
</dbReference>
<evidence type="ECO:0000259" key="1">
    <source>
        <dbReference type="Pfam" id="PF01522"/>
    </source>
</evidence>
<comment type="caution">
    <text evidence="3">The sequence shown here is derived from an EMBL/GenBank/DDBJ whole genome shotgun (WGS) entry which is preliminary data.</text>
</comment>
<organism evidence="3 4">
    <name type="scientific">Pontibacter oryzae</name>
    <dbReference type="NCBI Taxonomy" id="2304593"/>
    <lineage>
        <taxon>Bacteria</taxon>
        <taxon>Pseudomonadati</taxon>
        <taxon>Bacteroidota</taxon>
        <taxon>Cytophagia</taxon>
        <taxon>Cytophagales</taxon>
        <taxon>Hymenobacteraceae</taxon>
        <taxon>Pontibacter</taxon>
    </lineage>
</organism>
<evidence type="ECO:0000313" key="3">
    <source>
        <dbReference type="EMBL" id="RIJ41976.1"/>
    </source>
</evidence>
<dbReference type="Proteomes" id="UP000266005">
    <property type="component" value="Unassembled WGS sequence"/>
</dbReference>
<reference evidence="4" key="1">
    <citation type="submission" date="2018-08" db="EMBL/GenBank/DDBJ databases">
        <title>Mucilaginibacter sp. MYSH2.</title>
        <authorList>
            <person name="Seo T."/>
        </authorList>
    </citation>
    <scope>NUCLEOTIDE SEQUENCE [LARGE SCALE GENOMIC DNA]</scope>
    <source>
        <strain evidence="4">KIRAN</strain>
    </source>
</reference>
<dbReference type="GO" id="GO:0016810">
    <property type="term" value="F:hydrolase activity, acting on carbon-nitrogen (but not peptide) bonds"/>
    <property type="evidence" value="ECO:0007669"/>
    <property type="project" value="InterPro"/>
</dbReference>
<dbReference type="EMBL" id="QWGE01000002">
    <property type="protein sequence ID" value="RIJ41976.1"/>
    <property type="molecule type" value="Genomic_DNA"/>
</dbReference>
<evidence type="ECO:0008006" key="5">
    <source>
        <dbReference type="Google" id="ProtNLM"/>
    </source>
</evidence>
<gene>
    <name evidence="3" type="ORF">D1627_08220</name>
</gene>
<protein>
    <recommendedName>
        <fullName evidence="5">NodB homology domain-containing protein</fullName>
    </recommendedName>
</protein>